<name>A0A6A6NJ33_HEVBR</name>
<reference evidence="2 3" key="1">
    <citation type="journal article" date="2020" name="Mol. Plant">
        <title>The Chromosome-Based Rubber Tree Genome Provides New Insights into Spurge Genome Evolution and Rubber Biosynthesis.</title>
        <authorList>
            <person name="Liu J."/>
            <person name="Shi C."/>
            <person name="Shi C.C."/>
            <person name="Li W."/>
            <person name="Zhang Q.J."/>
            <person name="Zhang Y."/>
            <person name="Li K."/>
            <person name="Lu H.F."/>
            <person name="Shi C."/>
            <person name="Zhu S.T."/>
            <person name="Xiao Z.Y."/>
            <person name="Nan H."/>
            <person name="Yue Y."/>
            <person name="Zhu X.G."/>
            <person name="Wu Y."/>
            <person name="Hong X.N."/>
            <person name="Fan G.Y."/>
            <person name="Tong Y."/>
            <person name="Zhang D."/>
            <person name="Mao C.L."/>
            <person name="Liu Y.L."/>
            <person name="Hao S.J."/>
            <person name="Liu W.Q."/>
            <person name="Lv M.Q."/>
            <person name="Zhang H.B."/>
            <person name="Liu Y."/>
            <person name="Hu-Tang G.R."/>
            <person name="Wang J.P."/>
            <person name="Wang J.H."/>
            <person name="Sun Y.H."/>
            <person name="Ni S.B."/>
            <person name="Chen W.B."/>
            <person name="Zhang X.C."/>
            <person name="Jiao Y.N."/>
            <person name="Eichler E.E."/>
            <person name="Li G.H."/>
            <person name="Liu X."/>
            <person name="Gao L.Z."/>
        </authorList>
    </citation>
    <scope>NUCLEOTIDE SEQUENCE [LARGE SCALE GENOMIC DNA]</scope>
    <source>
        <strain evidence="3">cv. GT1</strain>
        <tissue evidence="2">Leaf</tissue>
    </source>
</reference>
<feature type="compositionally biased region" description="Basic and acidic residues" evidence="1">
    <location>
        <begin position="20"/>
        <end position="34"/>
    </location>
</feature>
<feature type="compositionally biased region" description="Acidic residues" evidence="1">
    <location>
        <begin position="1"/>
        <end position="12"/>
    </location>
</feature>
<comment type="caution">
    <text evidence="2">The sequence shown here is derived from an EMBL/GenBank/DDBJ whole genome shotgun (WGS) entry which is preliminary data.</text>
</comment>
<dbReference type="Proteomes" id="UP000467840">
    <property type="component" value="Chromosome 5"/>
</dbReference>
<dbReference type="PANTHER" id="PTHR31833:SF2">
    <property type="entry name" value="UPF0690 PROTEIN C1ORF52"/>
    <property type="match status" value="1"/>
</dbReference>
<evidence type="ECO:0000313" key="2">
    <source>
        <dbReference type="EMBL" id="KAF2325204.1"/>
    </source>
</evidence>
<dbReference type="AlphaFoldDB" id="A0A6A6NJ33"/>
<organism evidence="2 3">
    <name type="scientific">Hevea brasiliensis</name>
    <name type="common">Para rubber tree</name>
    <name type="synonym">Siphonia brasiliensis</name>
    <dbReference type="NCBI Taxonomy" id="3981"/>
    <lineage>
        <taxon>Eukaryota</taxon>
        <taxon>Viridiplantae</taxon>
        <taxon>Streptophyta</taxon>
        <taxon>Embryophyta</taxon>
        <taxon>Tracheophyta</taxon>
        <taxon>Spermatophyta</taxon>
        <taxon>Magnoliopsida</taxon>
        <taxon>eudicotyledons</taxon>
        <taxon>Gunneridae</taxon>
        <taxon>Pentapetalae</taxon>
        <taxon>rosids</taxon>
        <taxon>fabids</taxon>
        <taxon>Malpighiales</taxon>
        <taxon>Euphorbiaceae</taxon>
        <taxon>Crotonoideae</taxon>
        <taxon>Micrandreae</taxon>
        <taxon>Hevea</taxon>
    </lineage>
</organism>
<dbReference type="EMBL" id="JAAGAX010000001">
    <property type="protein sequence ID" value="KAF2325204.1"/>
    <property type="molecule type" value="Genomic_DNA"/>
</dbReference>
<feature type="compositionally biased region" description="Basic residues" evidence="1">
    <location>
        <begin position="40"/>
        <end position="53"/>
    </location>
</feature>
<proteinExistence type="predicted"/>
<gene>
    <name evidence="2" type="ORF">GH714_025253</name>
</gene>
<keyword evidence="3" id="KW-1185">Reference proteome</keyword>
<evidence type="ECO:0000256" key="1">
    <source>
        <dbReference type="SAM" id="MobiDB-lite"/>
    </source>
</evidence>
<protein>
    <submittedName>
        <fullName evidence="2">Uncharacterized protein</fullName>
    </submittedName>
</protein>
<feature type="region of interest" description="Disordered" evidence="1">
    <location>
        <begin position="1"/>
        <end position="60"/>
    </location>
</feature>
<dbReference type="PANTHER" id="PTHR31833">
    <property type="entry name" value="UPF0690 PROTEIN C1ORF52"/>
    <property type="match status" value="1"/>
</dbReference>
<sequence length="113" mass="12529">MPWSDQDDDSSSDESSSSHSDSDGDKKKGTDGKKANKGQNPRKRNLKSGRRKSGAVDFDALRQHGYKGGLSVLSMPPPKMTHHKTGLGLLAKNIERSRRLKNLMKNDKKPELQ</sequence>
<evidence type="ECO:0000313" key="3">
    <source>
        <dbReference type="Proteomes" id="UP000467840"/>
    </source>
</evidence>
<accession>A0A6A6NJ33</accession>